<dbReference type="OrthoDB" id="423598at2759"/>
<keyword evidence="5" id="KW-0157">Chromophore</keyword>
<evidence type="ECO:0000256" key="5">
    <source>
        <dbReference type="PIRSR" id="PIRSR601344-1"/>
    </source>
</evidence>
<name>A0A5J4ZAY0_PORPP</name>
<feature type="binding site" evidence="5">
    <location>
        <position position="140"/>
    </location>
    <ligand>
        <name>chlorophyll a</name>
        <dbReference type="ChEBI" id="CHEBI:58416"/>
        <label>3</label>
    </ligand>
</feature>
<dbReference type="GO" id="GO:0016020">
    <property type="term" value="C:membrane"/>
    <property type="evidence" value="ECO:0007669"/>
    <property type="project" value="InterPro"/>
</dbReference>
<evidence type="ECO:0007829" key="9">
    <source>
        <dbReference type="PDB" id="7Y7A"/>
    </source>
</evidence>
<keyword evidence="5" id="KW-0148">Chlorophyll</keyword>
<feature type="binding site" evidence="5">
    <location>
        <position position="78"/>
    </location>
    <ligand>
        <name>chlorophyll a</name>
        <dbReference type="ChEBI" id="CHEBI:58416"/>
        <label>1</label>
    </ligand>
</feature>
<dbReference type="AlphaFoldDB" id="A0A5J4ZAY0"/>
<feature type="binding site" evidence="5">
    <location>
        <position position="172"/>
    </location>
    <ligand>
        <name>chlorophyll a</name>
        <dbReference type="ChEBI" id="CHEBI:58416"/>
        <label>1</label>
    </ligand>
</feature>
<organism evidence="6 7">
    <name type="scientific">Porphyridium purpureum</name>
    <name type="common">Red alga</name>
    <name type="synonym">Porphyridium cruentum</name>
    <dbReference type="NCBI Taxonomy" id="35688"/>
    <lineage>
        <taxon>Eukaryota</taxon>
        <taxon>Rhodophyta</taxon>
        <taxon>Bangiophyceae</taxon>
        <taxon>Porphyridiales</taxon>
        <taxon>Porphyridiaceae</taxon>
        <taxon>Porphyridium</taxon>
    </lineage>
</organism>
<dbReference type="GO" id="GO:0009507">
    <property type="term" value="C:chloroplast"/>
    <property type="evidence" value="ECO:0007669"/>
    <property type="project" value="UniProtKB-SubCell"/>
</dbReference>
<evidence type="ECO:0000256" key="2">
    <source>
        <dbReference type="ARBA" id="ARBA00022528"/>
    </source>
</evidence>
<feature type="binding site" evidence="5">
    <location>
        <position position="175"/>
    </location>
    <ligand>
        <name>chlorophyll a</name>
        <dbReference type="ChEBI" id="CHEBI:58416"/>
        <label>1</label>
    </ligand>
</feature>
<evidence type="ECO:0000256" key="3">
    <source>
        <dbReference type="ARBA" id="ARBA00022531"/>
    </source>
</evidence>
<evidence type="ECO:0007829" key="8">
    <source>
        <dbReference type="PDB" id="7Y5E"/>
    </source>
</evidence>
<feature type="binding site" description="axial binding residue" evidence="5">
    <location>
        <position position="80"/>
    </location>
    <ligand>
        <name>chlorophyll b</name>
        <dbReference type="ChEBI" id="CHEBI:61721"/>
        <label>1</label>
    </ligand>
    <ligandPart>
        <name>Mg</name>
        <dbReference type="ChEBI" id="CHEBI:25107"/>
    </ligandPart>
</feature>
<comment type="caution">
    <text evidence="6">The sequence shown here is derived from an EMBL/GenBank/DDBJ whole genome shotgun (WGS) entry which is preliminary data.</text>
</comment>
<comment type="subcellular location">
    <subcellularLocation>
        <location evidence="1">Plastid</location>
        <location evidence="1">Chloroplast</location>
    </subcellularLocation>
</comment>
<feature type="binding site" evidence="5">
    <location>
        <position position="189"/>
    </location>
    <ligand>
        <name>chlorophyll a</name>
        <dbReference type="ChEBI" id="CHEBI:58416"/>
        <label>1</label>
    </ligand>
</feature>
<proteinExistence type="evidence at protein level"/>
<dbReference type="Gene3D" id="1.10.3460.10">
    <property type="entry name" value="Chlorophyll a/b binding protein domain"/>
    <property type="match status" value="1"/>
</dbReference>
<evidence type="ECO:0000256" key="4">
    <source>
        <dbReference type="ARBA" id="ARBA00022640"/>
    </source>
</evidence>
<dbReference type="EMDB" id="EMD-33658"/>
<feature type="binding site" evidence="5">
    <location>
        <position position="75"/>
    </location>
    <ligand>
        <name>chlorophyll a</name>
        <dbReference type="ChEBI" id="CHEBI:58416"/>
        <label>1</label>
    </ligand>
</feature>
<gene>
    <name evidence="6" type="ORF">FVE85_7382</name>
</gene>
<dbReference type="PDB" id="7Y7A">
    <property type="method" value="EM"/>
    <property type="resolution" value="4.30 A"/>
    <property type="chains" value="47/4o=37-208"/>
</dbReference>
<dbReference type="OMA" id="ELMNARW"/>
<feature type="binding site" evidence="5">
    <location>
        <position position="177"/>
    </location>
    <ligand>
        <name>chlorophyll a</name>
        <dbReference type="ChEBI" id="CHEBI:58416"/>
        <label>1</label>
    </ligand>
</feature>
<keyword evidence="3" id="KW-0602">Photosynthesis</keyword>
<dbReference type="InterPro" id="IPR001344">
    <property type="entry name" value="Chloro_AB-bd_pln"/>
</dbReference>
<protein>
    <submittedName>
        <fullName evidence="6">Chlorophyll a-b binding protein 1B-21, chloroplastic</fullName>
    </submittedName>
</protein>
<keyword evidence="7" id="KW-1185">Reference proteome</keyword>
<accession>A0A5J4ZAY0</accession>
<evidence type="ECO:0000313" key="7">
    <source>
        <dbReference type="Proteomes" id="UP000324585"/>
    </source>
</evidence>
<dbReference type="GO" id="GO:0009765">
    <property type="term" value="P:photosynthesis, light harvesting"/>
    <property type="evidence" value="ECO:0007669"/>
    <property type="project" value="InterPro"/>
</dbReference>
<dbReference type="Proteomes" id="UP000324585">
    <property type="component" value="Unassembled WGS sequence"/>
</dbReference>
<reference evidence="7" key="1">
    <citation type="journal article" date="2019" name="Nat. Commun.">
        <title>Expansion of phycobilisome linker gene families in mesophilic red algae.</title>
        <authorList>
            <person name="Lee J."/>
            <person name="Kim D."/>
            <person name="Bhattacharya D."/>
            <person name="Yoon H.S."/>
        </authorList>
    </citation>
    <scope>NUCLEOTIDE SEQUENCE [LARGE SCALE GENOMIC DNA]</scope>
    <source>
        <strain evidence="7">CCMP 1328</strain>
    </source>
</reference>
<dbReference type="PDB" id="7Y5E">
    <property type="method" value="EM"/>
    <property type="resolution" value="3.30 A"/>
    <property type="chains" value="42/4N=37-208"/>
</dbReference>
<evidence type="ECO:0000313" key="6">
    <source>
        <dbReference type="EMBL" id="KAA8499797.1"/>
    </source>
</evidence>
<dbReference type="EMBL" id="VRMN01000001">
    <property type="protein sequence ID" value="KAA8499797.1"/>
    <property type="molecule type" value="Genomic_DNA"/>
</dbReference>
<keyword evidence="2" id="KW-0150">Chloroplast</keyword>
<dbReference type="EMDB" id="EMD-33618"/>
<dbReference type="GO" id="GO:0016168">
    <property type="term" value="F:chlorophyll binding"/>
    <property type="evidence" value="ECO:0007669"/>
    <property type="project" value="UniProtKB-KW"/>
</dbReference>
<dbReference type="SUPFAM" id="SSF103511">
    <property type="entry name" value="Chlorophyll a-b binding protein"/>
    <property type="match status" value="1"/>
</dbReference>
<sequence length="209" mass="23078">MSAAFVSGLGLAQARVVRRSVCSSVAAAPMKMVTSKSMPFMEAPPALDGSMVGDVGFDPLGFTRTFDVKWMREAELKHCRICMLAVLGFVVQEIFRLPMYSGAPKLATDAHDYFVSQGALKQILLFISFFEVFGTVALWETMQGTREPGVFGFDPLNLGKNPASYEKYALSELKNGRLAMIAVGGFIHQMWVYKQGVLYQLAHFKPMSL</sequence>
<dbReference type="InterPro" id="IPR022796">
    <property type="entry name" value="Chloroa_b-bind"/>
</dbReference>
<keyword evidence="8 9" id="KW-0002">3D-structure</keyword>
<keyword evidence="4" id="KW-0934">Plastid</keyword>
<evidence type="ECO:0000256" key="1">
    <source>
        <dbReference type="ARBA" id="ARBA00004229"/>
    </source>
</evidence>
<reference evidence="8 9" key="2">
    <citation type="journal article" date="2023" name="Nature">
        <title>In situ structure of the red algal phycobilisome-PSII-PSI-LHC megacomplex.</title>
        <authorList>
            <person name="You X."/>
            <person name="Zhang X."/>
            <person name="Cheng J."/>
            <person name="Xiao Y."/>
            <person name="Ma J."/>
            <person name="Sun S."/>
            <person name="Zhang X."/>
            <person name="Wang H.W."/>
            <person name="Sui S.F."/>
        </authorList>
    </citation>
    <scope>STRUCTURE BY ELECTRON MICROSCOPY (3.30 ANGSTROMS) OF 37-208</scope>
</reference>
<dbReference type="Pfam" id="PF00504">
    <property type="entry name" value="Chloroa_b-bind"/>
    <property type="match status" value="1"/>
</dbReference>
<dbReference type="PANTHER" id="PTHR21649">
    <property type="entry name" value="CHLOROPHYLL A/B BINDING PROTEIN"/>
    <property type="match status" value="1"/>
</dbReference>